<evidence type="ECO:0000313" key="2">
    <source>
        <dbReference type="Proteomes" id="UP000671852"/>
    </source>
</evidence>
<dbReference type="InterPro" id="IPR001544">
    <property type="entry name" value="Aminotrans_IV"/>
</dbReference>
<reference evidence="1" key="1">
    <citation type="submission" date="2019-11" db="EMBL/GenBank/DDBJ databases">
        <authorList>
            <person name="Kojima H."/>
        </authorList>
    </citation>
    <scope>NUCLEOTIDE SEQUENCE</scope>
    <source>
        <strain evidence="1">H1576</strain>
    </source>
</reference>
<keyword evidence="2" id="KW-1185">Reference proteome</keyword>
<dbReference type="Pfam" id="PF01063">
    <property type="entry name" value="Aminotran_4"/>
    <property type="match status" value="1"/>
</dbReference>
<organism evidence="1 2">
    <name type="scientific">Sulfurimonas aquatica</name>
    <dbReference type="NCBI Taxonomy" id="2672570"/>
    <lineage>
        <taxon>Bacteria</taxon>
        <taxon>Pseudomonadati</taxon>
        <taxon>Campylobacterota</taxon>
        <taxon>Epsilonproteobacteria</taxon>
        <taxon>Campylobacterales</taxon>
        <taxon>Sulfurimonadaceae</taxon>
        <taxon>Sulfurimonas</taxon>
    </lineage>
</organism>
<dbReference type="KEGG" id="saqt:GJV85_10615"/>
<protein>
    <submittedName>
        <fullName evidence="1">Branched-chain amino acid aminotransferase</fullName>
    </submittedName>
</protein>
<evidence type="ECO:0000313" key="1">
    <source>
        <dbReference type="EMBL" id="QSZ42539.1"/>
    </source>
</evidence>
<dbReference type="Proteomes" id="UP000671852">
    <property type="component" value="Chromosome"/>
</dbReference>
<accession>A0A975B1M4</accession>
<dbReference type="Gene3D" id="3.20.10.10">
    <property type="entry name" value="D-amino Acid Aminotransferase, subunit A, domain 2"/>
    <property type="match status" value="1"/>
</dbReference>
<dbReference type="EMBL" id="CP046072">
    <property type="protein sequence ID" value="QSZ42539.1"/>
    <property type="molecule type" value="Genomic_DNA"/>
</dbReference>
<dbReference type="RefSeq" id="WP_242689781.1">
    <property type="nucleotide sequence ID" value="NZ_CP046072.1"/>
</dbReference>
<keyword evidence="1" id="KW-0808">Transferase</keyword>
<sequence length="196" mass="23046">MSRNYLETIKIVDGVVMNLLYHQRRLDTVLNLLNTTTIWNLQDLIKPPSSGVYKCRLLYNEKTINIEYIKYEKRSIKRLKLVYDNTIEYSIKYEDRKCLNELFKKREECDDILIVKNALITDTTIANIAFYDGSKWLTPKSPLLQGTVRQRLLEESKIIEKDIKVQDLKTFSKVALMNAMIDFDIIAKDNIEEIIC</sequence>
<dbReference type="AlphaFoldDB" id="A0A975B1M4"/>
<dbReference type="InterPro" id="IPR043132">
    <property type="entry name" value="BCAT-like_C"/>
</dbReference>
<keyword evidence="1" id="KW-0032">Aminotransferase</keyword>
<dbReference type="InterPro" id="IPR036038">
    <property type="entry name" value="Aminotransferase-like"/>
</dbReference>
<dbReference type="InterPro" id="IPR043131">
    <property type="entry name" value="BCAT-like_N"/>
</dbReference>
<dbReference type="SUPFAM" id="SSF56752">
    <property type="entry name" value="D-aminoacid aminotransferase-like PLP-dependent enzymes"/>
    <property type="match status" value="1"/>
</dbReference>
<reference evidence="1" key="2">
    <citation type="submission" date="2021-04" db="EMBL/GenBank/DDBJ databases">
        <title>Isolation and characterization of a novel species of the genus Sulfurimonas.</title>
        <authorList>
            <person name="Fukui M."/>
        </authorList>
    </citation>
    <scope>NUCLEOTIDE SEQUENCE</scope>
    <source>
        <strain evidence="1">H1576</strain>
    </source>
</reference>
<dbReference type="GO" id="GO:0008483">
    <property type="term" value="F:transaminase activity"/>
    <property type="evidence" value="ECO:0007669"/>
    <property type="project" value="UniProtKB-KW"/>
</dbReference>
<name>A0A975B1M4_9BACT</name>
<gene>
    <name evidence="1" type="ORF">GJV85_10615</name>
</gene>
<proteinExistence type="predicted"/>
<dbReference type="Gene3D" id="3.30.470.10">
    <property type="match status" value="1"/>
</dbReference>